<dbReference type="PANTHER" id="PTHR30307:SF0">
    <property type="entry name" value="S-ADENOSYLMETHIONINE:TRNA RIBOSYLTRANSFERASE-ISOMERASE"/>
    <property type="match status" value="1"/>
</dbReference>
<evidence type="ECO:0000256" key="3">
    <source>
        <dbReference type="ARBA" id="ARBA00011245"/>
    </source>
</evidence>
<dbReference type="InterPro" id="IPR042118">
    <property type="entry name" value="QueA_dom1"/>
</dbReference>
<dbReference type="NCBIfam" id="TIGR00113">
    <property type="entry name" value="queA"/>
    <property type="match status" value="1"/>
</dbReference>
<evidence type="ECO:0000313" key="15">
    <source>
        <dbReference type="Proteomes" id="UP000190837"/>
    </source>
</evidence>
<dbReference type="Gene3D" id="2.40.10.240">
    <property type="entry name" value="QueA-like"/>
    <property type="match status" value="1"/>
</dbReference>
<comment type="subcellular location">
    <subcellularLocation>
        <location evidence="1 13">Cytoplasm</location>
    </subcellularLocation>
</comment>
<evidence type="ECO:0000256" key="12">
    <source>
        <dbReference type="ARBA" id="ARBA00076160"/>
    </source>
</evidence>
<keyword evidence="7 13" id="KW-0671">Queuosine biosynthesis</keyword>
<dbReference type="EMBL" id="FKLO01000041">
    <property type="protein sequence ID" value="SAM62880.1"/>
    <property type="molecule type" value="Genomic_DNA"/>
</dbReference>
<accession>A0A1C3H3W1</accession>
<evidence type="ECO:0000256" key="4">
    <source>
        <dbReference type="ARBA" id="ARBA00022490"/>
    </source>
</evidence>
<dbReference type="NCBIfam" id="NF001140">
    <property type="entry name" value="PRK00147.1"/>
    <property type="match status" value="1"/>
</dbReference>
<gene>
    <name evidence="13" type="primary">queA</name>
    <name evidence="14" type="ORF">CHUV0807_1056</name>
</gene>
<comment type="pathway">
    <text evidence="2 13">tRNA modification; tRNA-queuosine biosynthesis.</text>
</comment>
<proteinExistence type="inferred from homology"/>
<comment type="similarity">
    <text evidence="9 13">Belongs to the QueA family.</text>
</comment>
<comment type="subunit">
    <text evidence="3 13">Monomer.</text>
</comment>
<dbReference type="InterPro" id="IPR042119">
    <property type="entry name" value="QueA_dom2"/>
</dbReference>
<dbReference type="SUPFAM" id="SSF111337">
    <property type="entry name" value="QueA-like"/>
    <property type="match status" value="1"/>
</dbReference>
<evidence type="ECO:0000313" key="14">
    <source>
        <dbReference type="EMBL" id="SAM62880.1"/>
    </source>
</evidence>
<evidence type="ECO:0000256" key="7">
    <source>
        <dbReference type="ARBA" id="ARBA00022785"/>
    </source>
</evidence>
<evidence type="ECO:0000256" key="2">
    <source>
        <dbReference type="ARBA" id="ARBA00004691"/>
    </source>
</evidence>
<dbReference type="GO" id="GO:0005737">
    <property type="term" value="C:cytoplasm"/>
    <property type="evidence" value="ECO:0007669"/>
    <property type="project" value="UniProtKB-SubCell"/>
</dbReference>
<dbReference type="HAMAP" id="MF_00113">
    <property type="entry name" value="QueA"/>
    <property type="match status" value="1"/>
</dbReference>
<evidence type="ECO:0000256" key="11">
    <source>
        <dbReference type="ARBA" id="ARBA00069325"/>
    </source>
</evidence>
<dbReference type="InterPro" id="IPR036100">
    <property type="entry name" value="QueA_sf"/>
</dbReference>
<organism evidence="14 15">
    <name type="scientific">Cardiobacterium hominis</name>
    <dbReference type="NCBI Taxonomy" id="2718"/>
    <lineage>
        <taxon>Bacteria</taxon>
        <taxon>Pseudomonadati</taxon>
        <taxon>Pseudomonadota</taxon>
        <taxon>Gammaproteobacteria</taxon>
        <taxon>Cardiobacteriales</taxon>
        <taxon>Cardiobacteriaceae</taxon>
        <taxon>Cardiobacterium</taxon>
    </lineage>
</organism>
<dbReference type="UniPathway" id="UPA00392"/>
<evidence type="ECO:0000256" key="8">
    <source>
        <dbReference type="ARBA" id="ARBA00052751"/>
    </source>
</evidence>
<dbReference type="GO" id="GO:0051075">
    <property type="term" value="F:S-adenosylmethionine:tRNA ribosyltransferase-isomerase activity"/>
    <property type="evidence" value="ECO:0007669"/>
    <property type="project" value="UniProtKB-EC"/>
</dbReference>
<keyword evidence="5 13" id="KW-0808">Transferase</keyword>
<evidence type="ECO:0000256" key="6">
    <source>
        <dbReference type="ARBA" id="ARBA00022691"/>
    </source>
</evidence>
<keyword evidence="4 13" id="KW-0963">Cytoplasm</keyword>
<comment type="function">
    <text evidence="13">Transfers and isomerizes the ribose moiety from AdoMet to the 7-aminomethyl group of 7-deazaguanine (preQ1-tRNA) to give epoxyqueuosine (oQ-tRNA).</text>
</comment>
<sequence length="360" mass="39161">MVARVFGVLVEGSGVMWRKSDFMYELPDELIARFPLAERSAARLLLARAVSVDEVALADRMVRDLPDLLEPDDLLVFNNTRVLPARLFGQKESGGRVEILLERLKSAHEANAYVRASKSPKVGGVIRIGNAEVQVTGRHEALFALSSETPWAELLAAQGEMPIPPYLERAALESDKQRYQTVFAKHSGAVAAPTAGLHFDEALLAAIRARGVATAEVTLHVGAGTFQPVRHENLAEHVMHEEWLAVGQEVVDAVAACRARGGRVVAIGTTSLRALESAAAGGELAPFSGDTNLFITPGYRFRVVDALLTNFHLPESTLLMLVSAFAGYANIRAAYQHAIAARYRFFSYGDAMFLPTRLDV</sequence>
<dbReference type="EC" id="2.4.99.17" evidence="10 13"/>
<reference evidence="15" key="1">
    <citation type="submission" date="2016-04" db="EMBL/GenBank/DDBJ databases">
        <authorList>
            <person name="Tagini F."/>
        </authorList>
    </citation>
    <scope>NUCLEOTIDE SEQUENCE [LARGE SCALE GENOMIC DNA]</scope>
    <source>
        <strain evidence="15">CHUV0807</strain>
    </source>
</reference>
<dbReference type="GO" id="GO:0008616">
    <property type="term" value="P:tRNA queuosine(34) biosynthetic process"/>
    <property type="evidence" value="ECO:0007669"/>
    <property type="project" value="UniProtKB-UniRule"/>
</dbReference>
<dbReference type="FunFam" id="3.40.1780.10:FF:000001">
    <property type="entry name" value="S-adenosylmethionine:tRNA ribosyltransferase-isomerase"/>
    <property type="match status" value="1"/>
</dbReference>
<name>A0A1C3H3W1_9GAMM</name>
<evidence type="ECO:0000256" key="9">
    <source>
        <dbReference type="ARBA" id="ARBA00061210"/>
    </source>
</evidence>
<evidence type="ECO:0000256" key="10">
    <source>
        <dbReference type="ARBA" id="ARBA00066503"/>
    </source>
</evidence>
<comment type="catalytic activity">
    <reaction evidence="8 13">
        <text>7-aminomethyl-7-carbaguanosine(34) in tRNA + S-adenosyl-L-methionine = epoxyqueuosine(34) in tRNA + adenine + L-methionine + 2 H(+)</text>
        <dbReference type="Rhea" id="RHEA:32155"/>
        <dbReference type="Rhea" id="RHEA-COMP:10342"/>
        <dbReference type="Rhea" id="RHEA-COMP:18582"/>
        <dbReference type="ChEBI" id="CHEBI:15378"/>
        <dbReference type="ChEBI" id="CHEBI:16708"/>
        <dbReference type="ChEBI" id="CHEBI:57844"/>
        <dbReference type="ChEBI" id="CHEBI:59789"/>
        <dbReference type="ChEBI" id="CHEBI:82833"/>
        <dbReference type="ChEBI" id="CHEBI:194443"/>
        <dbReference type="EC" id="2.4.99.17"/>
    </reaction>
</comment>
<protein>
    <recommendedName>
        <fullName evidence="11 13">S-adenosylmethionine:tRNA ribosyltransferase-isomerase</fullName>
        <ecNumber evidence="10 13">2.4.99.17</ecNumber>
    </recommendedName>
    <alternativeName>
        <fullName evidence="12 13">Queuosine biosynthesis protein QueA</fullName>
    </alternativeName>
</protein>
<evidence type="ECO:0000256" key="13">
    <source>
        <dbReference type="HAMAP-Rule" id="MF_00113"/>
    </source>
</evidence>
<keyword evidence="6 13" id="KW-0949">S-adenosyl-L-methionine</keyword>
<dbReference type="Gene3D" id="3.40.1780.10">
    <property type="entry name" value="QueA-like"/>
    <property type="match status" value="1"/>
</dbReference>
<dbReference type="InterPro" id="IPR003699">
    <property type="entry name" value="QueA"/>
</dbReference>
<dbReference type="PANTHER" id="PTHR30307">
    <property type="entry name" value="S-ADENOSYLMETHIONINE:TRNA RIBOSYLTRANSFERASE-ISOMERASE"/>
    <property type="match status" value="1"/>
</dbReference>
<dbReference type="Proteomes" id="UP000190837">
    <property type="component" value="Unassembled WGS sequence"/>
</dbReference>
<evidence type="ECO:0000256" key="1">
    <source>
        <dbReference type="ARBA" id="ARBA00004496"/>
    </source>
</evidence>
<dbReference type="AlphaFoldDB" id="A0A1C3H3W1"/>
<dbReference type="Pfam" id="PF02547">
    <property type="entry name" value="Queuosine_synth"/>
    <property type="match status" value="1"/>
</dbReference>
<keyword evidence="14" id="KW-0413">Isomerase</keyword>
<evidence type="ECO:0000256" key="5">
    <source>
        <dbReference type="ARBA" id="ARBA00022679"/>
    </source>
</evidence>